<keyword evidence="5 6" id="KW-0472">Membrane</keyword>
<feature type="transmembrane region" description="Helical" evidence="6">
    <location>
        <begin position="203"/>
        <end position="225"/>
    </location>
</feature>
<dbReference type="AlphaFoldDB" id="A0A1E3PMM9"/>
<dbReference type="EMBL" id="KV454408">
    <property type="protein sequence ID" value="ODQ66578.1"/>
    <property type="molecule type" value="Genomic_DNA"/>
</dbReference>
<dbReference type="InterPro" id="IPR045231">
    <property type="entry name" value="Yip1/4-like"/>
</dbReference>
<evidence type="ECO:0000313" key="8">
    <source>
        <dbReference type="EMBL" id="ODQ66578.1"/>
    </source>
</evidence>
<evidence type="ECO:0000259" key="7">
    <source>
        <dbReference type="Pfam" id="PF04893"/>
    </source>
</evidence>
<evidence type="ECO:0000256" key="3">
    <source>
        <dbReference type="ARBA" id="ARBA00022692"/>
    </source>
</evidence>
<keyword evidence="9" id="KW-1185">Reference proteome</keyword>
<dbReference type="GO" id="GO:0006888">
    <property type="term" value="P:endoplasmic reticulum to Golgi vesicle-mediated transport"/>
    <property type="evidence" value="ECO:0007669"/>
    <property type="project" value="InterPro"/>
</dbReference>
<comment type="subcellular location">
    <subcellularLocation>
        <location evidence="6">Golgi apparatus membrane</location>
        <topology evidence="6">Multi-pass membrane protein</topology>
    </subcellularLocation>
    <subcellularLocation>
        <location evidence="1">Membrane</location>
        <topology evidence="1">Multi-pass membrane protein</topology>
    </subcellularLocation>
</comment>
<dbReference type="PANTHER" id="PTHR21236:SF2">
    <property type="entry name" value="PROTEIN YIPF"/>
    <property type="match status" value="1"/>
</dbReference>
<dbReference type="OrthoDB" id="440385at2759"/>
<reference evidence="8 9" key="1">
    <citation type="journal article" date="2016" name="Proc. Natl. Acad. Sci. U.S.A.">
        <title>Comparative genomics of biotechnologically important yeasts.</title>
        <authorList>
            <person name="Riley R."/>
            <person name="Haridas S."/>
            <person name="Wolfe K.H."/>
            <person name="Lopes M.R."/>
            <person name="Hittinger C.T."/>
            <person name="Goeker M."/>
            <person name="Salamov A.A."/>
            <person name="Wisecaver J.H."/>
            <person name="Long T.M."/>
            <person name="Calvey C.H."/>
            <person name="Aerts A.L."/>
            <person name="Barry K.W."/>
            <person name="Choi C."/>
            <person name="Clum A."/>
            <person name="Coughlan A.Y."/>
            <person name="Deshpande S."/>
            <person name="Douglass A.P."/>
            <person name="Hanson S.J."/>
            <person name="Klenk H.-P."/>
            <person name="LaButti K.M."/>
            <person name="Lapidus A."/>
            <person name="Lindquist E.A."/>
            <person name="Lipzen A.M."/>
            <person name="Meier-Kolthoff J.P."/>
            <person name="Ohm R.A."/>
            <person name="Otillar R.P."/>
            <person name="Pangilinan J.L."/>
            <person name="Peng Y."/>
            <person name="Rokas A."/>
            <person name="Rosa C.A."/>
            <person name="Scheuner C."/>
            <person name="Sibirny A.A."/>
            <person name="Slot J.C."/>
            <person name="Stielow J.B."/>
            <person name="Sun H."/>
            <person name="Kurtzman C.P."/>
            <person name="Blackwell M."/>
            <person name="Grigoriev I.V."/>
            <person name="Jeffries T.W."/>
        </authorList>
    </citation>
    <scope>NUCLEOTIDE SEQUENCE [LARGE SCALE GENOMIC DNA]</scope>
    <source>
        <strain evidence="8 9">DSM 6958</strain>
    </source>
</reference>
<evidence type="ECO:0000256" key="6">
    <source>
        <dbReference type="RuleBase" id="RU361264"/>
    </source>
</evidence>
<name>A0A1E3PMM9_9ASCO</name>
<keyword evidence="4 6" id="KW-1133">Transmembrane helix</keyword>
<sequence length="260" mass="27830">MAFYQPQQHQKSKSGQLYGDQNLPFFPQAYNTSSNANLQGNISSQPAAGYGYPSSQGDISSELGQLSLGILAAFGTGGYAGEPSLMEELGINFGHIKSKTLAVLNFVSGVDQNIMDDTDLAGPILFCLLFGTFLLLSGKVHFGYIYGVAVMGSVVLHWILKMMASNQGMNYTRTVSVLGYSILPLVLVSALGVVTSIDNNMGYVLSVLAVCWCTHSSSSIFIAVLQLSDMRALVAYPLVLFYAVFAIMSIFAEKAVVNSA</sequence>
<organism evidence="8 9">
    <name type="scientific">Nadsonia fulvescens var. elongata DSM 6958</name>
    <dbReference type="NCBI Taxonomy" id="857566"/>
    <lineage>
        <taxon>Eukaryota</taxon>
        <taxon>Fungi</taxon>
        <taxon>Dikarya</taxon>
        <taxon>Ascomycota</taxon>
        <taxon>Saccharomycotina</taxon>
        <taxon>Dipodascomycetes</taxon>
        <taxon>Dipodascales</taxon>
        <taxon>Dipodascales incertae sedis</taxon>
        <taxon>Nadsonia</taxon>
    </lineage>
</organism>
<dbReference type="PANTHER" id="PTHR21236">
    <property type="entry name" value="GOLGI MEMBRANE PROTEIN YIP1"/>
    <property type="match status" value="1"/>
</dbReference>
<feature type="transmembrane region" description="Helical" evidence="6">
    <location>
        <begin position="144"/>
        <end position="163"/>
    </location>
</feature>
<dbReference type="Pfam" id="PF04893">
    <property type="entry name" value="Yip1"/>
    <property type="match status" value="1"/>
</dbReference>
<dbReference type="GO" id="GO:0005802">
    <property type="term" value="C:trans-Golgi network"/>
    <property type="evidence" value="ECO:0007669"/>
    <property type="project" value="TreeGrafter"/>
</dbReference>
<dbReference type="GO" id="GO:0000139">
    <property type="term" value="C:Golgi membrane"/>
    <property type="evidence" value="ECO:0007669"/>
    <property type="project" value="UniProtKB-SubCell"/>
</dbReference>
<evidence type="ECO:0000256" key="1">
    <source>
        <dbReference type="ARBA" id="ARBA00004141"/>
    </source>
</evidence>
<proteinExistence type="inferred from homology"/>
<evidence type="ECO:0000256" key="2">
    <source>
        <dbReference type="ARBA" id="ARBA00010596"/>
    </source>
</evidence>
<evidence type="ECO:0000256" key="5">
    <source>
        <dbReference type="ARBA" id="ARBA00023136"/>
    </source>
</evidence>
<feature type="transmembrane region" description="Helical" evidence="6">
    <location>
        <begin position="175"/>
        <end position="197"/>
    </location>
</feature>
<evidence type="ECO:0000256" key="4">
    <source>
        <dbReference type="ARBA" id="ARBA00022989"/>
    </source>
</evidence>
<accession>A0A1E3PMM9</accession>
<feature type="domain" description="Yip1" evidence="7">
    <location>
        <begin position="113"/>
        <end position="248"/>
    </location>
</feature>
<dbReference type="InterPro" id="IPR006977">
    <property type="entry name" value="Yip1_dom"/>
</dbReference>
<keyword evidence="3 6" id="KW-0812">Transmembrane</keyword>
<protein>
    <recommendedName>
        <fullName evidence="6">Protein YIP</fullName>
    </recommendedName>
</protein>
<dbReference type="STRING" id="857566.A0A1E3PMM9"/>
<gene>
    <name evidence="8" type="ORF">NADFUDRAFT_46004</name>
</gene>
<evidence type="ECO:0000313" key="9">
    <source>
        <dbReference type="Proteomes" id="UP000095009"/>
    </source>
</evidence>
<comment type="similarity">
    <text evidence="2 6">Belongs to the YIP1 family.</text>
</comment>
<dbReference type="Proteomes" id="UP000095009">
    <property type="component" value="Unassembled WGS sequence"/>
</dbReference>
<feature type="transmembrane region" description="Helical" evidence="6">
    <location>
        <begin position="120"/>
        <end position="138"/>
    </location>
</feature>
<feature type="transmembrane region" description="Helical" evidence="6">
    <location>
        <begin position="232"/>
        <end position="252"/>
    </location>
</feature>
<dbReference type="GO" id="GO:0048280">
    <property type="term" value="P:vesicle fusion with Golgi apparatus"/>
    <property type="evidence" value="ECO:0007669"/>
    <property type="project" value="TreeGrafter"/>
</dbReference>